<dbReference type="EMBL" id="UOFT01000010">
    <property type="protein sequence ID" value="VAW91431.1"/>
    <property type="molecule type" value="Genomic_DNA"/>
</dbReference>
<evidence type="ECO:0000313" key="1">
    <source>
        <dbReference type="EMBL" id="VAW91431.1"/>
    </source>
</evidence>
<accession>A0A3B0ZIE3</accession>
<protein>
    <submittedName>
        <fullName evidence="1">Uncharacterized protein</fullName>
    </submittedName>
</protein>
<sequence>MENTPSTVLATKSMSKIPDYTPEELKAISDCLQERYGENVPFEQADIELRLSENDSQVTECPAVYWEKGGCHFIVAKTDEVQYFSQFFYGNREQFGTGKPFYNDLLDCVLTTLRVQADHELQKNNAKD</sequence>
<proteinExistence type="predicted"/>
<dbReference type="AlphaFoldDB" id="A0A3B0ZIE3"/>
<name>A0A3B0ZIE3_9ZZZZ</name>
<reference evidence="1" key="1">
    <citation type="submission" date="2018-06" db="EMBL/GenBank/DDBJ databases">
        <authorList>
            <person name="Zhirakovskaya E."/>
        </authorList>
    </citation>
    <scope>NUCLEOTIDE SEQUENCE</scope>
</reference>
<gene>
    <name evidence="1" type="ORF">MNBD_GAMMA23-2111</name>
</gene>
<organism evidence="1">
    <name type="scientific">hydrothermal vent metagenome</name>
    <dbReference type="NCBI Taxonomy" id="652676"/>
    <lineage>
        <taxon>unclassified sequences</taxon>
        <taxon>metagenomes</taxon>
        <taxon>ecological metagenomes</taxon>
    </lineage>
</organism>